<keyword evidence="2" id="KW-0645">Protease</keyword>
<evidence type="ECO:0000256" key="5">
    <source>
        <dbReference type="ARBA" id="ARBA00022825"/>
    </source>
</evidence>
<organism evidence="9 10">
    <name type="scientific">Lachnellula hyalina</name>
    <dbReference type="NCBI Taxonomy" id="1316788"/>
    <lineage>
        <taxon>Eukaryota</taxon>
        <taxon>Fungi</taxon>
        <taxon>Dikarya</taxon>
        <taxon>Ascomycota</taxon>
        <taxon>Pezizomycotina</taxon>
        <taxon>Leotiomycetes</taxon>
        <taxon>Helotiales</taxon>
        <taxon>Lachnaceae</taxon>
        <taxon>Lachnellula</taxon>
    </lineage>
</organism>
<dbReference type="SUPFAM" id="SSF53474">
    <property type="entry name" value="alpha/beta-Hydrolases"/>
    <property type="match status" value="1"/>
</dbReference>
<evidence type="ECO:0000256" key="3">
    <source>
        <dbReference type="ARBA" id="ARBA00022729"/>
    </source>
</evidence>
<name>A0A8H8QUW2_9HELO</name>
<keyword evidence="10" id="KW-1185">Reference proteome</keyword>
<dbReference type="SUPFAM" id="SSF82171">
    <property type="entry name" value="DPP6 N-terminal domain-like"/>
    <property type="match status" value="1"/>
</dbReference>
<keyword evidence="4" id="KW-0378">Hydrolase</keyword>
<evidence type="ECO:0000256" key="6">
    <source>
        <dbReference type="ARBA" id="ARBA00032829"/>
    </source>
</evidence>
<comment type="similarity">
    <text evidence="1">Belongs to the peptidase S9C family.</text>
</comment>
<dbReference type="RefSeq" id="XP_031001739.1">
    <property type="nucleotide sequence ID" value="XM_031153092.1"/>
</dbReference>
<comment type="caution">
    <text evidence="9">The sequence shown here is derived from an EMBL/GenBank/DDBJ whole genome shotgun (WGS) entry which is preliminary data.</text>
</comment>
<dbReference type="GO" id="GO:0006508">
    <property type="term" value="P:proteolysis"/>
    <property type="evidence" value="ECO:0007669"/>
    <property type="project" value="UniProtKB-KW"/>
</dbReference>
<dbReference type="GO" id="GO:0004252">
    <property type="term" value="F:serine-type endopeptidase activity"/>
    <property type="evidence" value="ECO:0007669"/>
    <property type="project" value="TreeGrafter"/>
</dbReference>
<protein>
    <recommendedName>
        <fullName evidence="6">Dipeptidyl-peptidase V</fullName>
    </recommendedName>
</protein>
<dbReference type="InterPro" id="IPR001375">
    <property type="entry name" value="Peptidase_S9_cat"/>
</dbReference>
<gene>
    <name evidence="9" type="ORF">LHYA1_G008172</name>
</gene>
<evidence type="ECO:0000259" key="8">
    <source>
        <dbReference type="Pfam" id="PF00326"/>
    </source>
</evidence>
<reference evidence="9 10" key="1">
    <citation type="submission" date="2018-05" db="EMBL/GenBank/DDBJ databases">
        <title>Genome sequencing and assembly of the regulated plant pathogen Lachnellula willkommii and related sister species for the development of diagnostic species identification markers.</title>
        <authorList>
            <person name="Giroux E."/>
            <person name="Bilodeau G."/>
        </authorList>
    </citation>
    <scope>NUCLEOTIDE SEQUENCE [LARGE SCALE GENOMIC DNA]</scope>
    <source>
        <strain evidence="9 10">CBS 185.66</strain>
    </source>
</reference>
<dbReference type="EMBL" id="QGMH01000215">
    <property type="protein sequence ID" value="TVY22951.1"/>
    <property type="molecule type" value="Genomic_DNA"/>
</dbReference>
<evidence type="ECO:0000256" key="2">
    <source>
        <dbReference type="ARBA" id="ARBA00022670"/>
    </source>
</evidence>
<evidence type="ECO:0000256" key="1">
    <source>
        <dbReference type="ARBA" id="ARBA00010040"/>
    </source>
</evidence>
<keyword evidence="3" id="KW-0732">Signal</keyword>
<feature type="region of interest" description="Disordered" evidence="7">
    <location>
        <begin position="1"/>
        <end position="26"/>
    </location>
</feature>
<dbReference type="PANTHER" id="PTHR42776">
    <property type="entry name" value="SERINE PEPTIDASE S9 FAMILY MEMBER"/>
    <property type="match status" value="1"/>
</dbReference>
<dbReference type="AlphaFoldDB" id="A0A8H8QUW2"/>
<dbReference type="OrthoDB" id="416344at2759"/>
<dbReference type="InterPro" id="IPR029058">
    <property type="entry name" value="AB_hydrolase_fold"/>
</dbReference>
<feature type="compositionally biased region" description="Basic and acidic residues" evidence="7">
    <location>
        <begin position="1"/>
        <end position="10"/>
    </location>
</feature>
<keyword evidence="5" id="KW-0720">Serine protease</keyword>
<proteinExistence type="inferred from homology"/>
<evidence type="ECO:0000256" key="4">
    <source>
        <dbReference type="ARBA" id="ARBA00022801"/>
    </source>
</evidence>
<dbReference type="GeneID" id="41988370"/>
<dbReference type="Gene3D" id="3.40.50.1820">
    <property type="entry name" value="alpha/beta hydrolase"/>
    <property type="match status" value="1"/>
</dbReference>
<evidence type="ECO:0000313" key="10">
    <source>
        <dbReference type="Proteomes" id="UP000431533"/>
    </source>
</evidence>
<dbReference type="PANTHER" id="PTHR42776:SF13">
    <property type="entry name" value="DIPEPTIDYL-PEPTIDASE 5"/>
    <property type="match status" value="1"/>
</dbReference>
<dbReference type="FunFam" id="3.40.50.1820:FF:000028">
    <property type="entry name" value="S9 family peptidase"/>
    <property type="match status" value="1"/>
</dbReference>
<feature type="domain" description="Peptidase S9 prolyl oligopeptidase catalytic" evidence="8">
    <location>
        <begin position="488"/>
        <end position="699"/>
    </location>
</feature>
<accession>A0A8H8QUW2</accession>
<evidence type="ECO:0000256" key="7">
    <source>
        <dbReference type="SAM" id="MobiDB-lite"/>
    </source>
</evidence>
<evidence type="ECO:0000313" key="9">
    <source>
        <dbReference type="EMBL" id="TVY22951.1"/>
    </source>
</evidence>
<dbReference type="Pfam" id="PF00326">
    <property type="entry name" value="Peptidase_S9"/>
    <property type="match status" value="1"/>
</dbReference>
<dbReference type="Proteomes" id="UP000431533">
    <property type="component" value="Unassembled WGS sequence"/>
</dbReference>
<sequence>MSNDHQKPDTSRFLAAPRRSGATPNPAGTHALFSLSAYSFDTHRNNSGVYVLDLGSGGSHLLSQDTKSTGHVWTGFGSDVLWQKQFAGTTELWIDDAAAPGKRTYRAGLIDCLISTQKIVRLTDDAFAIVALGPKTGVATPSTYSTATECSFLPGQGLIADSSTERVLWYLRFDVDASQPELHFTLSWHIMDIIRDTGVTFAPYSGIVMMGPTNLDVSPSGLVFAGRTRNQFEQEQRNWTSDAFFLPISYLQSPKPQTNVVLRKLTTEKYSGTVTLPIITASGFVAFLKNGDRAKMTSKNHIFYVNVSKNSTTKEIILHTGPIVEELWPLNPEKLTWSNDEKNIFISAADTGRQRVFQLSIPNYEGSAIEKNIPTPLNFGFGSTSNICNYSSSPSDKRMLVSKTGFVDSSTFLTVHPSTNTFNILSTLTDCEELGLNRDQISECWFQGDGDYQVHSWIIKPSFFQETEKYPLALLIHGGPLSSWQDNWSTRWNPVLFAEEGYIVVCPDVTGSVGYNEEFKEASIREIGGRPYKDIEKCFGYIEQHIKCADTSNAVALGGSYGGYLIYWLAGQPFARNFKALVAHAGMFNAAALYASDVPEIWKVLFGGYDSDPSQIVKVFEKWDPAQFAHRWQTPILITHGALDKRAPPTMGLAAFTSARMKGVESKFLSFPDEGHFVLKPENSLQWHRVVIDWMNKHTRK</sequence>